<evidence type="ECO:0000256" key="1">
    <source>
        <dbReference type="SAM" id="Coils"/>
    </source>
</evidence>
<dbReference type="AlphaFoldDB" id="A0A7W4YWU4"/>
<keyword evidence="3" id="KW-1185">Reference proteome</keyword>
<name>A0A7W4YWU4_9HYPH</name>
<reference evidence="2 3" key="1">
    <citation type="submission" date="2020-08" db="EMBL/GenBank/DDBJ databases">
        <title>The Agave Microbiome: Exploring the role of microbial communities in plant adaptations to desert environments.</title>
        <authorList>
            <person name="Partida-Martinez L.P."/>
        </authorList>
    </citation>
    <scope>NUCLEOTIDE SEQUENCE [LARGE SCALE GENOMIC DNA]</scope>
    <source>
        <strain evidence="2 3">AT3.9</strain>
    </source>
</reference>
<sequence>MRASPGMDTGSDKSLALVSGLNQAHENFGTKRVAELEARVARLRAELQQAEAELEYEKTRLPAPGDFVRCPLTNFFGRVTKVSSRPQGRAWIEIVPYLGPDLPGHSTMDLFDSWELIDPPPKELAAQGDADGSLSLPTIAPFMPAGSPLHSPAHDEDDIEVSLRRLWALTRDASS</sequence>
<dbReference type="RefSeq" id="WP_183450493.1">
    <property type="nucleotide sequence ID" value="NZ_JACHWB010000003.1"/>
</dbReference>
<organism evidence="2 3">
    <name type="scientific">Microvirga lupini</name>
    <dbReference type="NCBI Taxonomy" id="420324"/>
    <lineage>
        <taxon>Bacteria</taxon>
        <taxon>Pseudomonadati</taxon>
        <taxon>Pseudomonadota</taxon>
        <taxon>Alphaproteobacteria</taxon>
        <taxon>Hyphomicrobiales</taxon>
        <taxon>Methylobacteriaceae</taxon>
        <taxon>Microvirga</taxon>
    </lineage>
</organism>
<evidence type="ECO:0000313" key="3">
    <source>
        <dbReference type="Proteomes" id="UP000532010"/>
    </source>
</evidence>
<keyword evidence="1" id="KW-0175">Coiled coil</keyword>
<gene>
    <name evidence="2" type="ORF">FHR70_002451</name>
</gene>
<dbReference type="Proteomes" id="UP000532010">
    <property type="component" value="Unassembled WGS sequence"/>
</dbReference>
<feature type="coiled-coil region" evidence="1">
    <location>
        <begin position="33"/>
        <end position="60"/>
    </location>
</feature>
<accession>A0A7W4YWU4</accession>
<evidence type="ECO:0000313" key="2">
    <source>
        <dbReference type="EMBL" id="MBB3019386.1"/>
    </source>
</evidence>
<dbReference type="EMBL" id="JACHWB010000003">
    <property type="protein sequence ID" value="MBB3019386.1"/>
    <property type="molecule type" value="Genomic_DNA"/>
</dbReference>
<proteinExistence type="predicted"/>
<protein>
    <submittedName>
        <fullName evidence="2">Uncharacterized protein</fullName>
    </submittedName>
</protein>
<comment type="caution">
    <text evidence="2">The sequence shown here is derived from an EMBL/GenBank/DDBJ whole genome shotgun (WGS) entry which is preliminary data.</text>
</comment>